<feature type="transmembrane region" description="Helical" evidence="2">
    <location>
        <begin position="84"/>
        <end position="105"/>
    </location>
</feature>
<dbReference type="InterPro" id="IPR036691">
    <property type="entry name" value="Endo/exonu/phosph_ase_sf"/>
</dbReference>
<sequence length="805" mass="91177">MEKRCPAYFGIIALVLLCAGAFSPGWFVYDTDKFSGIEHSYPPYGIKVHMGLFYVVAVGEDFRKVAGYGNFHESSILKISLLEYLIEVIIGIVLCLISVILTITYKKEGTNGVLVGIIIMYIIAGTATFLAVGRWFNGVIFMSHDSGIHMSVPYSLILSCLGAIFSGITMICVSRMHCQLKADRQVKKGGGVAVIFNKSLEVKLVSSKHSFSHFELLECNVSSKHHRFRLCVIYRPPPSRINKLKTSTFFEEWSTFLDQLVIIPEEIVITGDLNFHLDDKNNSDACKFIETLEDHGLQQHINSPTHIHGHTLDVIITREISSILKNAPVVHHPYLCDKKGNPAGDHMALFAQLRISRPSKYRQTVTYRKYRDINLDDIKNDFVESIPSVVNVTEPVGNLVSLYNTNMISIIDKHAPIVSKEITLRPNTEWHTEELRDAKRNCRKTERRMRKTNLTVHQQIHRDACVHANKLLIRCKKEHYSTQVEEAEHDQKQLFRLSKRIMGEKQETILPSHKDEKDLANKFCHFFMNKIETIRANLSASNKSSITMCEIMKSDEKFNVNEMEKRFPAIFGIITLVLLCAGAFSPWWFAFDTAEVRAKMSGERHHSSDSIIEVHMGLFYCVAIGEDFRKLVGYGDFIGSNAITIGLLEYQVEVILGIVLSLISVILTFTYKKEGTKSVLVAIFIMYIIAGISTFLAVGRWLTRMIHVSFHMHSLIPMGVPYSLILSGVGAFFCGIIMIYVSRMYCQHTAARPAQGGQVYSGVAMTEYPQTQPYTEGPLPYGQGLPPYRQDPPPYRQDQEKHRIV</sequence>
<dbReference type="PANTHER" id="PTHR46670:SF3">
    <property type="entry name" value="ENDONUCLEASE_EXONUCLEASE_PHOSPHATASE DOMAIN-CONTAINING PROTEIN"/>
    <property type="match status" value="1"/>
</dbReference>
<dbReference type="SUPFAM" id="SSF56219">
    <property type="entry name" value="DNase I-like"/>
    <property type="match status" value="1"/>
</dbReference>
<feature type="transmembrane region" description="Helical" evidence="2">
    <location>
        <begin position="7"/>
        <end position="29"/>
    </location>
</feature>
<reference evidence="3" key="1">
    <citation type="submission" date="2021-03" db="EMBL/GenBank/DDBJ databases">
        <authorList>
            <person name="Bekaert M."/>
        </authorList>
    </citation>
    <scope>NUCLEOTIDE SEQUENCE</scope>
</reference>
<keyword evidence="2" id="KW-0472">Membrane</keyword>
<feature type="transmembrane region" description="Helical" evidence="2">
    <location>
        <begin position="152"/>
        <end position="174"/>
    </location>
</feature>
<keyword evidence="2" id="KW-0812">Transmembrane</keyword>
<feature type="transmembrane region" description="Helical" evidence="2">
    <location>
        <begin position="654"/>
        <end position="671"/>
    </location>
</feature>
<evidence type="ECO:0000256" key="2">
    <source>
        <dbReference type="SAM" id="Phobius"/>
    </source>
</evidence>
<dbReference type="Gene3D" id="3.60.10.10">
    <property type="entry name" value="Endonuclease/exonuclease/phosphatase"/>
    <property type="match status" value="1"/>
</dbReference>
<dbReference type="PANTHER" id="PTHR46670">
    <property type="entry name" value="ENDO/EXONUCLEASE/PHOSPHATASE DOMAIN-CONTAINING PROTEIN"/>
    <property type="match status" value="1"/>
</dbReference>
<dbReference type="Proteomes" id="UP000683360">
    <property type="component" value="Unassembled WGS sequence"/>
</dbReference>
<dbReference type="EMBL" id="CAJPWZ010003269">
    <property type="protein sequence ID" value="CAG2255410.1"/>
    <property type="molecule type" value="Genomic_DNA"/>
</dbReference>
<gene>
    <name evidence="3" type="ORF">MEDL_66832</name>
</gene>
<name>A0A8S3VNP5_MYTED</name>
<evidence type="ECO:0000313" key="4">
    <source>
        <dbReference type="Proteomes" id="UP000683360"/>
    </source>
</evidence>
<feature type="transmembrane region" description="Helical" evidence="2">
    <location>
        <begin position="112"/>
        <end position="132"/>
    </location>
</feature>
<dbReference type="OrthoDB" id="10072198at2759"/>
<keyword evidence="2" id="KW-1133">Transmembrane helix</keyword>
<evidence type="ECO:0000256" key="1">
    <source>
        <dbReference type="SAM" id="MobiDB-lite"/>
    </source>
</evidence>
<accession>A0A8S3VNP5</accession>
<proteinExistence type="predicted"/>
<evidence type="ECO:0000313" key="3">
    <source>
        <dbReference type="EMBL" id="CAG2255410.1"/>
    </source>
</evidence>
<organism evidence="3 4">
    <name type="scientific">Mytilus edulis</name>
    <name type="common">Blue mussel</name>
    <dbReference type="NCBI Taxonomy" id="6550"/>
    <lineage>
        <taxon>Eukaryota</taxon>
        <taxon>Metazoa</taxon>
        <taxon>Spiralia</taxon>
        <taxon>Lophotrochozoa</taxon>
        <taxon>Mollusca</taxon>
        <taxon>Bivalvia</taxon>
        <taxon>Autobranchia</taxon>
        <taxon>Pteriomorphia</taxon>
        <taxon>Mytilida</taxon>
        <taxon>Mytiloidea</taxon>
        <taxon>Mytilidae</taxon>
        <taxon>Mytilinae</taxon>
        <taxon>Mytilus</taxon>
    </lineage>
</organism>
<feature type="transmembrane region" description="Helical" evidence="2">
    <location>
        <begin position="722"/>
        <end position="742"/>
    </location>
</feature>
<feature type="region of interest" description="Disordered" evidence="1">
    <location>
        <begin position="780"/>
        <end position="805"/>
    </location>
</feature>
<feature type="transmembrane region" description="Helical" evidence="2">
    <location>
        <begin position="567"/>
        <end position="590"/>
    </location>
</feature>
<dbReference type="AlphaFoldDB" id="A0A8S3VNP5"/>
<protein>
    <submittedName>
        <fullName evidence="3">Uncharacterized protein</fullName>
    </submittedName>
</protein>
<keyword evidence="4" id="KW-1185">Reference proteome</keyword>
<feature type="transmembrane region" description="Helical" evidence="2">
    <location>
        <begin position="678"/>
        <end position="702"/>
    </location>
</feature>
<comment type="caution">
    <text evidence="3">The sequence shown here is derived from an EMBL/GenBank/DDBJ whole genome shotgun (WGS) entry which is preliminary data.</text>
</comment>